<dbReference type="PANTHER" id="PTHR11482">
    <property type="entry name" value="ARGININE/DIAMINOPIMELATE/ORNITHINE DECARBOXYLASE"/>
    <property type="match status" value="1"/>
</dbReference>
<dbReference type="PRINTS" id="PR01182">
    <property type="entry name" value="ORNDCRBXLASE"/>
</dbReference>
<dbReference type="GO" id="GO:0004586">
    <property type="term" value="F:ornithine decarboxylase activity"/>
    <property type="evidence" value="ECO:0007669"/>
    <property type="project" value="UniProtKB-EC"/>
</dbReference>
<feature type="domain" description="Orn/DAP/Arg decarboxylase 2 N-terminal" evidence="9">
    <location>
        <begin position="24"/>
        <end position="254"/>
    </location>
</feature>
<keyword evidence="3 8" id="KW-0663">Pyridoxal phosphate</keyword>
<dbReference type="InterPro" id="IPR000183">
    <property type="entry name" value="Orn/DAP/Arg_de-COase"/>
</dbReference>
<comment type="catalytic activity">
    <reaction evidence="7">
        <text>L-ornithine + H(+) = putrescine + CO2</text>
        <dbReference type="Rhea" id="RHEA:22964"/>
        <dbReference type="ChEBI" id="CHEBI:15378"/>
        <dbReference type="ChEBI" id="CHEBI:16526"/>
        <dbReference type="ChEBI" id="CHEBI:46911"/>
        <dbReference type="ChEBI" id="CHEBI:326268"/>
        <dbReference type="EC" id="4.1.1.17"/>
    </reaction>
</comment>
<dbReference type="PRINTS" id="PR01179">
    <property type="entry name" value="ODADCRBXLASE"/>
</dbReference>
<comment type="similarity">
    <text evidence="2">Belongs to the Orn/Lys/Arg decarboxylase class-II family.</text>
</comment>
<dbReference type="GO" id="GO:0005737">
    <property type="term" value="C:cytoplasm"/>
    <property type="evidence" value="ECO:0007669"/>
    <property type="project" value="TreeGrafter"/>
</dbReference>
<accession>A0A450WYG8</accession>
<sequence>MDFAELQRIKAPCWLFDPDIAVANYQRLVTLFENATVAYAVKSNPHPAFLSRLAEVGAHFCVVSRAHIEELLALGVEQQRMVYSHPVKSLDAIGFACRSNVLRFACDSPAEIDKIAGFDTSAEIFIRLRVDNSGSMVKLSDKFGVMPKTALDLMHYAAWRGLKPIGFTFHVGSQCLRLENWSEAIRTVGSVWEQARKLFGIDFINLSGGFPTLYDDDTSLFDLENIAALIQQNIKRYLPGTQRIILEPGRAISATAGALLASVIGIARRPDGYTWLFIDAGFFSGLFETIDGICYPVKVVSILDSGLFHGIRQKSLNQPNGDGEYTYMLAGPTCDAIDKLFTLTTSKAISIGDRLLFQHTGAYSYSMESSFNGFDAPSVEIVSLSELI</sequence>
<evidence type="ECO:0000256" key="1">
    <source>
        <dbReference type="ARBA" id="ARBA00001933"/>
    </source>
</evidence>
<dbReference type="CDD" id="cd00622">
    <property type="entry name" value="PLPDE_III_ODC"/>
    <property type="match status" value="1"/>
</dbReference>
<dbReference type="PANTHER" id="PTHR11482:SF6">
    <property type="entry name" value="ORNITHINE DECARBOXYLASE 1-RELATED"/>
    <property type="match status" value="1"/>
</dbReference>
<dbReference type="FunFam" id="3.20.20.10:FF:000008">
    <property type="entry name" value="Ornithine decarboxylase"/>
    <property type="match status" value="1"/>
</dbReference>
<evidence type="ECO:0000313" key="10">
    <source>
        <dbReference type="EMBL" id="VFK22063.1"/>
    </source>
</evidence>
<feature type="modified residue" description="N6-(pyridoxal phosphate)lysine" evidence="8">
    <location>
        <position position="42"/>
    </location>
</feature>
<dbReference type="Gene3D" id="3.20.20.10">
    <property type="entry name" value="Alanine racemase"/>
    <property type="match status" value="1"/>
</dbReference>
<comment type="cofactor">
    <cofactor evidence="1 8">
        <name>pyridoxal 5'-phosphate</name>
        <dbReference type="ChEBI" id="CHEBI:597326"/>
    </cofactor>
</comment>
<evidence type="ECO:0000256" key="7">
    <source>
        <dbReference type="ARBA" id="ARBA00049127"/>
    </source>
</evidence>
<dbReference type="AlphaFoldDB" id="A0A450WYG8"/>
<gene>
    <name evidence="10" type="ORF">BECKLPF1236B_GA0070989_12922</name>
</gene>
<dbReference type="SUPFAM" id="SSF50621">
    <property type="entry name" value="Alanine racemase C-terminal domain-like"/>
    <property type="match status" value="1"/>
</dbReference>
<protein>
    <recommendedName>
        <fullName evidence="6">ornithine decarboxylase</fullName>
        <ecNumber evidence="6">4.1.1.17</ecNumber>
    </recommendedName>
</protein>
<dbReference type="InterPro" id="IPR002433">
    <property type="entry name" value="Orn_de-COase"/>
</dbReference>
<dbReference type="GO" id="GO:0033387">
    <property type="term" value="P:putrescine biosynthetic process from arginine, via ornithine"/>
    <property type="evidence" value="ECO:0007669"/>
    <property type="project" value="TreeGrafter"/>
</dbReference>
<evidence type="ECO:0000256" key="4">
    <source>
        <dbReference type="ARBA" id="ARBA00023239"/>
    </source>
</evidence>
<dbReference type="InterPro" id="IPR029066">
    <property type="entry name" value="PLP-binding_barrel"/>
</dbReference>
<dbReference type="InterPro" id="IPR022653">
    <property type="entry name" value="De-COase2_pyr-phos_BS"/>
</dbReference>
<comment type="pathway">
    <text evidence="5">Amine and polyamine biosynthesis; putrescine biosynthesis via L-ornithine pathway; putrescine from L-ornithine: step 1/1.</text>
</comment>
<dbReference type="Gene3D" id="2.40.37.10">
    <property type="entry name" value="Lyase, Ornithine Decarboxylase, Chain A, domain 1"/>
    <property type="match status" value="1"/>
</dbReference>
<dbReference type="EC" id="4.1.1.17" evidence="6"/>
<evidence type="ECO:0000256" key="6">
    <source>
        <dbReference type="ARBA" id="ARBA00034138"/>
    </source>
</evidence>
<dbReference type="PROSITE" id="PS00878">
    <property type="entry name" value="ODR_DC_2_1"/>
    <property type="match status" value="1"/>
</dbReference>
<evidence type="ECO:0000256" key="2">
    <source>
        <dbReference type="ARBA" id="ARBA00008872"/>
    </source>
</evidence>
<feature type="active site" description="Proton donor" evidence="8">
    <location>
        <position position="334"/>
    </location>
</feature>
<evidence type="ECO:0000256" key="8">
    <source>
        <dbReference type="PIRSR" id="PIRSR600183-50"/>
    </source>
</evidence>
<dbReference type="SUPFAM" id="SSF51419">
    <property type="entry name" value="PLP-binding barrel"/>
    <property type="match status" value="1"/>
</dbReference>
<reference evidence="10" key="1">
    <citation type="submission" date="2019-02" db="EMBL/GenBank/DDBJ databases">
        <authorList>
            <person name="Gruber-Vodicka R. H."/>
            <person name="Seah K. B. B."/>
        </authorList>
    </citation>
    <scope>NUCLEOTIDE SEQUENCE</scope>
    <source>
        <strain evidence="10">BECK_S313</strain>
    </source>
</reference>
<name>A0A450WYG8_9GAMM</name>
<dbReference type="InterPro" id="IPR009006">
    <property type="entry name" value="Ala_racemase/Decarboxylase_C"/>
</dbReference>
<keyword evidence="4" id="KW-0456">Lyase</keyword>
<evidence type="ECO:0000259" key="9">
    <source>
        <dbReference type="Pfam" id="PF02784"/>
    </source>
</evidence>
<dbReference type="Pfam" id="PF02784">
    <property type="entry name" value="Orn_Arg_deC_N"/>
    <property type="match status" value="1"/>
</dbReference>
<evidence type="ECO:0000256" key="3">
    <source>
        <dbReference type="ARBA" id="ARBA00022898"/>
    </source>
</evidence>
<organism evidence="10">
    <name type="scientific">Candidatus Kentrum sp. LPFa</name>
    <dbReference type="NCBI Taxonomy" id="2126335"/>
    <lineage>
        <taxon>Bacteria</taxon>
        <taxon>Pseudomonadati</taxon>
        <taxon>Pseudomonadota</taxon>
        <taxon>Gammaproteobacteria</taxon>
        <taxon>Candidatus Kentrum</taxon>
    </lineage>
</organism>
<dbReference type="InterPro" id="IPR022644">
    <property type="entry name" value="De-COase2_N"/>
</dbReference>
<evidence type="ECO:0000256" key="5">
    <source>
        <dbReference type="ARBA" id="ARBA00034115"/>
    </source>
</evidence>
<dbReference type="EMBL" id="CAADFK010000292">
    <property type="protein sequence ID" value="VFK22063.1"/>
    <property type="molecule type" value="Genomic_DNA"/>
</dbReference>
<proteinExistence type="inferred from homology"/>